<dbReference type="AlphaFoldDB" id="A0A511MZQ8"/>
<evidence type="ECO:0000313" key="1">
    <source>
        <dbReference type="EMBL" id="GEM45728.1"/>
    </source>
</evidence>
<comment type="caution">
    <text evidence="1">The sequence shown here is derived from an EMBL/GenBank/DDBJ whole genome shotgun (WGS) entry which is preliminary data.</text>
</comment>
<dbReference type="EMBL" id="BJXB01000005">
    <property type="protein sequence ID" value="GEM45728.1"/>
    <property type="molecule type" value="Genomic_DNA"/>
</dbReference>
<keyword evidence="2" id="KW-1185">Reference proteome</keyword>
<dbReference type="Proteomes" id="UP000321306">
    <property type="component" value="Unassembled WGS sequence"/>
</dbReference>
<accession>A0A511MZQ8</accession>
<protein>
    <submittedName>
        <fullName evidence="1">Uncharacterized protein</fullName>
    </submittedName>
</protein>
<reference evidence="1 2" key="1">
    <citation type="submission" date="2019-07" db="EMBL/GenBank/DDBJ databases">
        <title>Whole genome shotgun sequence of Deinococcus cellulosilyticus NBRC 106333.</title>
        <authorList>
            <person name="Hosoyama A."/>
            <person name="Uohara A."/>
            <person name="Ohji S."/>
            <person name="Ichikawa N."/>
        </authorList>
    </citation>
    <scope>NUCLEOTIDE SEQUENCE [LARGE SCALE GENOMIC DNA]</scope>
    <source>
        <strain evidence="1 2">NBRC 106333</strain>
    </source>
</reference>
<proteinExistence type="predicted"/>
<name>A0A511MZQ8_DEIC1</name>
<organism evidence="1 2">
    <name type="scientific">Deinococcus cellulosilyticus (strain DSM 18568 / NBRC 106333 / KACC 11606 / 5516J-15)</name>
    <dbReference type="NCBI Taxonomy" id="1223518"/>
    <lineage>
        <taxon>Bacteria</taxon>
        <taxon>Thermotogati</taxon>
        <taxon>Deinococcota</taxon>
        <taxon>Deinococci</taxon>
        <taxon>Deinococcales</taxon>
        <taxon>Deinococcaceae</taxon>
        <taxon>Deinococcus</taxon>
    </lineage>
</organism>
<gene>
    <name evidence="1" type="ORF">DC3_13630</name>
</gene>
<evidence type="ECO:0000313" key="2">
    <source>
        <dbReference type="Proteomes" id="UP000321306"/>
    </source>
</evidence>
<sequence>MLFLISLTAGLLFGALIFMLIIALDKMLNHAHQNFFKMKSQGQRTLRTPFLHARPIKLPKLI</sequence>